<dbReference type="OrthoDB" id="10489813at2759"/>
<gene>
    <name evidence="2" type="ORF">B0T11DRAFT_294955</name>
</gene>
<dbReference type="Proteomes" id="UP000813385">
    <property type="component" value="Unassembled WGS sequence"/>
</dbReference>
<evidence type="ECO:0000313" key="3">
    <source>
        <dbReference type="Proteomes" id="UP000813385"/>
    </source>
</evidence>
<proteinExistence type="predicted"/>
<dbReference type="AlphaFoldDB" id="A0A8K0X5B6"/>
<comment type="caution">
    <text evidence="2">The sequence shown here is derived from an EMBL/GenBank/DDBJ whole genome shotgun (WGS) entry which is preliminary data.</text>
</comment>
<accession>A0A8K0X5B6</accession>
<protein>
    <submittedName>
        <fullName evidence="2">Uncharacterized protein</fullName>
    </submittedName>
</protein>
<sequence>MPAHTEIRIGLSPKARHTSPMAGFEARLLVDYGWEARKYPALDAMLNVARREDSSWGIAPETIVLMVSVVTGRSLRVSTLVDFERLYDVLRLLNEYGQLALAAPYMPEWLCSLGRDDSNLLARSWRGVRYIRDMPPSSKHSITAGREIFKNLFARLKQNLKGAGKMASVEEVLDRIIRAHPLWTEHEALRSFIEPTNDSTRISFIAAFSREEEDPSGTLLMTRFGQDIVDSIRKQRDAVHSPKRYMTRPLDYLGPNEAQVLLEAREARKRAGMLLPVSSEEDERYGRYAPWRGPGESFGA</sequence>
<evidence type="ECO:0000313" key="2">
    <source>
        <dbReference type="EMBL" id="KAH7367095.1"/>
    </source>
</evidence>
<reference evidence="2" key="1">
    <citation type="journal article" date="2021" name="Nat. Commun.">
        <title>Genetic determinants of endophytism in the Arabidopsis root mycobiome.</title>
        <authorList>
            <person name="Mesny F."/>
            <person name="Miyauchi S."/>
            <person name="Thiergart T."/>
            <person name="Pickel B."/>
            <person name="Atanasova L."/>
            <person name="Karlsson M."/>
            <person name="Huettel B."/>
            <person name="Barry K.W."/>
            <person name="Haridas S."/>
            <person name="Chen C."/>
            <person name="Bauer D."/>
            <person name="Andreopoulos W."/>
            <person name="Pangilinan J."/>
            <person name="LaButti K."/>
            <person name="Riley R."/>
            <person name="Lipzen A."/>
            <person name="Clum A."/>
            <person name="Drula E."/>
            <person name="Henrissat B."/>
            <person name="Kohler A."/>
            <person name="Grigoriev I.V."/>
            <person name="Martin F.M."/>
            <person name="Hacquard S."/>
        </authorList>
    </citation>
    <scope>NUCLEOTIDE SEQUENCE</scope>
    <source>
        <strain evidence="2">MPI-CAGE-AT-0016</strain>
    </source>
</reference>
<feature type="region of interest" description="Disordered" evidence="1">
    <location>
        <begin position="280"/>
        <end position="300"/>
    </location>
</feature>
<evidence type="ECO:0000256" key="1">
    <source>
        <dbReference type="SAM" id="MobiDB-lite"/>
    </source>
</evidence>
<dbReference type="EMBL" id="JAGPXD010000002">
    <property type="protein sequence ID" value="KAH7367095.1"/>
    <property type="molecule type" value="Genomic_DNA"/>
</dbReference>
<keyword evidence="3" id="KW-1185">Reference proteome</keyword>
<organism evidence="2 3">
    <name type="scientific">Plectosphaerella cucumerina</name>
    <dbReference type="NCBI Taxonomy" id="40658"/>
    <lineage>
        <taxon>Eukaryota</taxon>
        <taxon>Fungi</taxon>
        <taxon>Dikarya</taxon>
        <taxon>Ascomycota</taxon>
        <taxon>Pezizomycotina</taxon>
        <taxon>Sordariomycetes</taxon>
        <taxon>Hypocreomycetidae</taxon>
        <taxon>Glomerellales</taxon>
        <taxon>Plectosphaerellaceae</taxon>
        <taxon>Plectosphaerella</taxon>
    </lineage>
</organism>
<name>A0A8K0X5B6_9PEZI</name>